<feature type="transmembrane region" description="Helical" evidence="9">
    <location>
        <begin position="211"/>
        <end position="229"/>
    </location>
</feature>
<dbReference type="CDD" id="cd13962">
    <property type="entry name" value="PT_UbiA_UBIAD1"/>
    <property type="match status" value="1"/>
</dbReference>
<dbReference type="STRING" id="1045558.SAMN05216175_10323"/>
<dbReference type="PANTHER" id="PTHR13929">
    <property type="entry name" value="1,4-DIHYDROXY-2-NAPHTHOATE OCTAPRENYLTRANSFERASE"/>
    <property type="match status" value="1"/>
</dbReference>
<evidence type="ECO:0000256" key="3">
    <source>
        <dbReference type="ARBA" id="ARBA00022428"/>
    </source>
</evidence>
<keyword evidence="8 9" id="KW-0472">Membrane</keyword>
<feature type="transmembrane region" description="Helical" evidence="9">
    <location>
        <begin position="166"/>
        <end position="183"/>
    </location>
</feature>
<dbReference type="PIRSF" id="PIRSF005355">
    <property type="entry name" value="UBIAD1"/>
    <property type="match status" value="1"/>
</dbReference>
<dbReference type="InterPro" id="IPR026046">
    <property type="entry name" value="UBIAD1"/>
</dbReference>
<dbReference type="GO" id="GO:0009234">
    <property type="term" value="P:menaquinone biosynthetic process"/>
    <property type="evidence" value="ECO:0007669"/>
    <property type="project" value="UniProtKB-UniPathway"/>
</dbReference>
<dbReference type="Proteomes" id="UP000198623">
    <property type="component" value="Unassembled WGS sequence"/>
</dbReference>
<accession>A0A1I2NUA3</accession>
<sequence>MKNISKDKYKFIHALRPFSFAVALVACGAGVSLAWVEGWRNPASILLVFLGGVLLQAGVNLINDYSDLSEKSALKPTQIEAIKRNFQIGMGCFAVAAAIGLWFVYQVGFAFFILCMGGLLGALGYTLKPVNYKTRGLGVVLVFWLMGVLMVLGSYLALTGHWNTNVIWFSIPVSLLVSLLLLSNELRDYEADKHATIQTLVVRLGYQKGILIYKALVAAVGLSVMLLAWRFNQPWLLSGLLAFVFLPRLIGLLRADASERGPLTSGSGRMLMVFGVLYNLSLLFGYSS</sequence>
<keyword evidence="4" id="KW-1003">Cell membrane</keyword>
<keyword evidence="5 10" id="KW-0808">Transferase</keyword>
<keyword evidence="6 9" id="KW-0812">Transmembrane</keyword>
<evidence type="ECO:0000256" key="4">
    <source>
        <dbReference type="ARBA" id="ARBA00022475"/>
    </source>
</evidence>
<gene>
    <name evidence="10" type="ORF">SAMN05216175_10323</name>
</gene>
<dbReference type="GO" id="GO:0004659">
    <property type="term" value="F:prenyltransferase activity"/>
    <property type="evidence" value="ECO:0007669"/>
    <property type="project" value="InterPro"/>
</dbReference>
<dbReference type="EMBL" id="FOOU01000003">
    <property type="protein sequence ID" value="SFG05187.1"/>
    <property type="molecule type" value="Genomic_DNA"/>
</dbReference>
<dbReference type="OrthoDB" id="9767568at2"/>
<name>A0A1I2NUA3_9GAMM</name>
<comment type="pathway">
    <text evidence="2">Quinol/quinone metabolism; menaquinone biosynthesis.</text>
</comment>
<dbReference type="UniPathway" id="UPA00079"/>
<evidence type="ECO:0000256" key="5">
    <source>
        <dbReference type="ARBA" id="ARBA00022679"/>
    </source>
</evidence>
<dbReference type="Gene3D" id="1.10.357.140">
    <property type="entry name" value="UbiA prenyltransferase"/>
    <property type="match status" value="1"/>
</dbReference>
<evidence type="ECO:0000256" key="1">
    <source>
        <dbReference type="ARBA" id="ARBA00004141"/>
    </source>
</evidence>
<dbReference type="PANTHER" id="PTHR13929:SF0">
    <property type="entry name" value="UBIA PRENYLTRANSFERASE DOMAIN-CONTAINING PROTEIN 1"/>
    <property type="match status" value="1"/>
</dbReference>
<dbReference type="GO" id="GO:0016020">
    <property type="term" value="C:membrane"/>
    <property type="evidence" value="ECO:0007669"/>
    <property type="project" value="UniProtKB-SubCell"/>
</dbReference>
<dbReference type="RefSeq" id="WP_090725350.1">
    <property type="nucleotide sequence ID" value="NZ_FOOU01000003.1"/>
</dbReference>
<keyword evidence="11" id="KW-1185">Reference proteome</keyword>
<keyword evidence="3" id="KW-0474">Menaquinone biosynthesis</keyword>
<evidence type="ECO:0000256" key="7">
    <source>
        <dbReference type="ARBA" id="ARBA00022989"/>
    </source>
</evidence>
<dbReference type="AlphaFoldDB" id="A0A1I2NUA3"/>
<feature type="transmembrane region" description="Helical" evidence="9">
    <location>
        <begin position="84"/>
        <end position="103"/>
    </location>
</feature>
<evidence type="ECO:0000256" key="6">
    <source>
        <dbReference type="ARBA" id="ARBA00022692"/>
    </source>
</evidence>
<feature type="transmembrane region" description="Helical" evidence="9">
    <location>
        <begin position="267"/>
        <end position="286"/>
    </location>
</feature>
<dbReference type="Pfam" id="PF01040">
    <property type="entry name" value="UbiA"/>
    <property type="match status" value="1"/>
</dbReference>
<comment type="subcellular location">
    <subcellularLocation>
        <location evidence="1">Membrane</location>
        <topology evidence="1">Multi-pass membrane protein</topology>
    </subcellularLocation>
</comment>
<reference evidence="11" key="1">
    <citation type="submission" date="2016-10" db="EMBL/GenBank/DDBJ databases">
        <authorList>
            <person name="Varghese N."/>
            <person name="Submissions S."/>
        </authorList>
    </citation>
    <scope>NUCLEOTIDE SEQUENCE [LARGE SCALE GENOMIC DNA]</scope>
    <source>
        <strain evidence="11">CGMCC 1.10971</strain>
    </source>
</reference>
<evidence type="ECO:0000256" key="8">
    <source>
        <dbReference type="ARBA" id="ARBA00023136"/>
    </source>
</evidence>
<feature type="transmembrane region" description="Helical" evidence="9">
    <location>
        <begin position="139"/>
        <end position="160"/>
    </location>
</feature>
<dbReference type="InterPro" id="IPR000537">
    <property type="entry name" value="UbiA_prenyltransferase"/>
</dbReference>
<feature type="transmembrane region" description="Helical" evidence="9">
    <location>
        <begin position="235"/>
        <end position="255"/>
    </location>
</feature>
<dbReference type="GO" id="GO:0042371">
    <property type="term" value="P:vitamin K biosynthetic process"/>
    <property type="evidence" value="ECO:0007669"/>
    <property type="project" value="TreeGrafter"/>
</dbReference>
<feature type="transmembrane region" description="Helical" evidence="9">
    <location>
        <begin position="44"/>
        <end position="63"/>
    </location>
</feature>
<evidence type="ECO:0000313" key="10">
    <source>
        <dbReference type="EMBL" id="SFG05187.1"/>
    </source>
</evidence>
<dbReference type="InterPro" id="IPR044878">
    <property type="entry name" value="UbiA_sf"/>
</dbReference>
<protein>
    <submittedName>
        <fullName evidence="10">1,4-dihydroxy-2-naphthoate octaprenyltransferase</fullName>
    </submittedName>
</protein>
<organism evidence="10 11">
    <name type="scientific">Neptunomonas qingdaonensis</name>
    <dbReference type="NCBI Taxonomy" id="1045558"/>
    <lineage>
        <taxon>Bacteria</taxon>
        <taxon>Pseudomonadati</taxon>
        <taxon>Pseudomonadota</taxon>
        <taxon>Gammaproteobacteria</taxon>
        <taxon>Oceanospirillales</taxon>
        <taxon>Oceanospirillaceae</taxon>
        <taxon>Neptunomonas</taxon>
    </lineage>
</organism>
<evidence type="ECO:0000313" key="11">
    <source>
        <dbReference type="Proteomes" id="UP000198623"/>
    </source>
</evidence>
<proteinExistence type="predicted"/>
<keyword evidence="7 9" id="KW-1133">Transmembrane helix</keyword>
<feature type="transmembrane region" description="Helical" evidence="9">
    <location>
        <begin position="109"/>
        <end position="127"/>
    </location>
</feature>
<evidence type="ECO:0000256" key="9">
    <source>
        <dbReference type="SAM" id="Phobius"/>
    </source>
</evidence>
<dbReference type="PROSITE" id="PS51257">
    <property type="entry name" value="PROKAR_LIPOPROTEIN"/>
    <property type="match status" value="1"/>
</dbReference>
<evidence type="ECO:0000256" key="2">
    <source>
        <dbReference type="ARBA" id="ARBA00004863"/>
    </source>
</evidence>